<comment type="similarity">
    <text evidence="8 9">Belongs to the TrpA family.</text>
</comment>
<dbReference type="EMBL" id="CP064936">
    <property type="protein sequence ID" value="QQA00726.1"/>
    <property type="molecule type" value="Genomic_DNA"/>
</dbReference>
<dbReference type="CDD" id="cd04724">
    <property type="entry name" value="Tryptophan_synthase_alpha"/>
    <property type="match status" value="1"/>
</dbReference>
<dbReference type="RefSeq" id="WP_198442421.1">
    <property type="nucleotide sequence ID" value="NZ_CBCSHE010000008.1"/>
</dbReference>
<evidence type="ECO:0000256" key="2">
    <source>
        <dbReference type="ARBA" id="ARBA00011270"/>
    </source>
</evidence>
<dbReference type="SUPFAM" id="SSF51366">
    <property type="entry name" value="Ribulose-phoshate binding barrel"/>
    <property type="match status" value="1"/>
</dbReference>
<proteinExistence type="inferred from homology"/>
<dbReference type="NCBIfam" id="TIGR00262">
    <property type="entry name" value="trpA"/>
    <property type="match status" value="1"/>
</dbReference>
<keyword evidence="3 8" id="KW-0028">Amino-acid biosynthesis</keyword>
<keyword evidence="5 8" id="KW-0057">Aromatic amino acid biosynthesis</keyword>
<dbReference type="AlphaFoldDB" id="A0A7T3RCV3"/>
<accession>A0A7T3RCV3</accession>
<feature type="active site" description="Proton acceptor" evidence="8">
    <location>
        <position position="47"/>
    </location>
</feature>
<dbReference type="Proteomes" id="UP000595224">
    <property type="component" value="Chromosome"/>
</dbReference>
<dbReference type="Pfam" id="PF00290">
    <property type="entry name" value="Trp_syntA"/>
    <property type="match status" value="1"/>
</dbReference>
<evidence type="ECO:0000256" key="3">
    <source>
        <dbReference type="ARBA" id="ARBA00022605"/>
    </source>
</evidence>
<name>A0A7T3RCV3_9SPIR</name>
<organism evidence="10 11">
    <name type="scientific">Treponema peruense</name>
    <dbReference type="NCBI Taxonomy" id="2787628"/>
    <lineage>
        <taxon>Bacteria</taxon>
        <taxon>Pseudomonadati</taxon>
        <taxon>Spirochaetota</taxon>
        <taxon>Spirochaetia</taxon>
        <taxon>Spirochaetales</taxon>
        <taxon>Treponemataceae</taxon>
        <taxon>Treponema</taxon>
    </lineage>
</organism>
<keyword evidence="11" id="KW-1185">Reference proteome</keyword>
<evidence type="ECO:0000256" key="6">
    <source>
        <dbReference type="ARBA" id="ARBA00023239"/>
    </source>
</evidence>
<evidence type="ECO:0000256" key="5">
    <source>
        <dbReference type="ARBA" id="ARBA00023141"/>
    </source>
</evidence>
<dbReference type="PANTHER" id="PTHR43406">
    <property type="entry name" value="TRYPTOPHAN SYNTHASE, ALPHA CHAIN"/>
    <property type="match status" value="1"/>
</dbReference>
<comment type="pathway">
    <text evidence="1 8">Amino-acid biosynthesis; L-tryptophan biosynthesis; L-tryptophan from chorismate: step 5/5.</text>
</comment>
<dbReference type="UniPathway" id="UPA00035">
    <property type="reaction ID" value="UER00044"/>
</dbReference>
<dbReference type="GO" id="GO:0005829">
    <property type="term" value="C:cytosol"/>
    <property type="evidence" value="ECO:0007669"/>
    <property type="project" value="TreeGrafter"/>
</dbReference>
<evidence type="ECO:0000256" key="8">
    <source>
        <dbReference type="HAMAP-Rule" id="MF_00131"/>
    </source>
</evidence>
<evidence type="ECO:0000256" key="1">
    <source>
        <dbReference type="ARBA" id="ARBA00004733"/>
    </source>
</evidence>
<dbReference type="GO" id="GO:0004834">
    <property type="term" value="F:tryptophan synthase activity"/>
    <property type="evidence" value="ECO:0007669"/>
    <property type="project" value="UniProtKB-UniRule"/>
</dbReference>
<dbReference type="InterPro" id="IPR011060">
    <property type="entry name" value="RibuloseP-bd_barrel"/>
</dbReference>
<evidence type="ECO:0000256" key="9">
    <source>
        <dbReference type="RuleBase" id="RU003662"/>
    </source>
</evidence>
<comment type="catalytic activity">
    <reaction evidence="7 8">
        <text>(1S,2R)-1-C-(indol-3-yl)glycerol 3-phosphate + L-serine = D-glyceraldehyde 3-phosphate + L-tryptophan + H2O</text>
        <dbReference type="Rhea" id="RHEA:10532"/>
        <dbReference type="ChEBI" id="CHEBI:15377"/>
        <dbReference type="ChEBI" id="CHEBI:33384"/>
        <dbReference type="ChEBI" id="CHEBI:57912"/>
        <dbReference type="ChEBI" id="CHEBI:58866"/>
        <dbReference type="ChEBI" id="CHEBI:59776"/>
        <dbReference type="EC" id="4.2.1.20"/>
    </reaction>
</comment>
<comment type="function">
    <text evidence="8">The alpha subunit is responsible for the aldol cleavage of indoleglycerol phosphate to indole and glyceraldehyde 3-phosphate.</text>
</comment>
<dbReference type="InterPro" id="IPR002028">
    <property type="entry name" value="Trp_synthase_suA"/>
</dbReference>
<dbReference type="EC" id="4.2.1.20" evidence="8"/>
<gene>
    <name evidence="8 10" type="primary">trpA</name>
    <name evidence="10" type="ORF">IWA51_10770</name>
</gene>
<protein>
    <recommendedName>
        <fullName evidence="8">Tryptophan synthase alpha chain</fullName>
        <ecNumber evidence="8">4.2.1.20</ecNumber>
    </recommendedName>
</protein>
<feature type="active site" description="Proton acceptor" evidence="8">
    <location>
        <position position="36"/>
    </location>
</feature>
<keyword evidence="4 8" id="KW-0822">Tryptophan biosynthesis</keyword>
<evidence type="ECO:0000256" key="4">
    <source>
        <dbReference type="ARBA" id="ARBA00022822"/>
    </source>
</evidence>
<comment type="subunit">
    <text evidence="2 8">Tetramer of two alpha and two beta chains.</text>
</comment>
<dbReference type="KEGG" id="tper:IWA51_10770"/>
<sequence>MNKIKLMSHLVAGYPTDEIAFEAAKALVKGGADILEIQLPFSDPSADGPAIQTACTEVLKRGYKTHDGLEFISKLHKEFPDTTIYLMSYGSLIYTPGIENFCKKAAAAGVKGMIIPDLPFDCDEGLTKACEENGMENIPVAAPSMSDSRLEKLANFGFKHIYAALRAGITGTETTIDSATIEFLKKVSAGSAKIYGGFGISSGTQAKVVAPYVEAIVAGSVFVRIITANKNSPKELAQKVQEKAEELTQT</sequence>
<evidence type="ECO:0000313" key="10">
    <source>
        <dbReference type="EMBL" id="QQA00726.1"/>
    </source>
</evidence>
<dbReference type="Gene3D" id="3.20.20.70">
    <property type="entry name" value="Aldolase class I"/>
    <property type="match status" value="1"/>
</dbReference>
<evidence type="ECO:0000256" key="7">
    <source>
        <dbReference type="ARBA" id="ARBA00049047"/>
    </source>
</evidence>
<dbReference type="InterPro" id="IPR013785">
    <property type="entry name" value="Aldolase_TIM"/>
</dbReference>
<keyword evidence="6 8" id="KW-0456">Lyase</keyword>
<evidence type="ECO:0000313" key="11">
    <source>
        <dbReference type="Proteomes" id="UP000595224"/>
    </source>
</evidence>
<dbReference type="HAMAP" id="MF_00131">
    <property type="entry name" value="Trp_synth_alpha"/>
    <property type="match status" value="1"/>
</dbReference>
<reference evidence="10 11" key="1">
    <citation type="submission" date="2020-11" db="EMBL/GenBank/DDBJ databases">
        <title>Treponema Peruensis nv. sp., first commensal Treponema isolated from human feces.</title>
        <authorList>
            <person name="Belkhou C."/>
            <person name="Raes J."/>
        </authorList>
    </citation>
    <scope>NUCLEOTIDE SEQUENCE [LARGE SCALE GENOMIC DNA]</scope>
    <source>
        <strain evidence="10 11">RCC2812</strain>
    </source>
</reference>
<dbReference type="PANTHER" id="PTHR43406:SF1">
    <property type="entry name" value="TRYPTOPHAN SYNTHASE ALPHA CHAIN, CHLOROPLASTIC"/>
    <property type="match status" value="1"/>
</dbReference>